<sequence length="81" mass="9169">MPKSGAQFDVVGIRDFKSVRYADLKRFSYSPDQIDGSDMPSNRIPQGTVVAYRTKAGRLGKFVVEQYGYNLSIEWVTFANQ</sequence>
<gene>
    <name evidence="1" type="ORF">SAMN05444165_7238</name>
</gene>
<accession>A0A1N6LGR1</accession>
<evidence type="ECO:0000313" key="2">
    <source>
        <dbReference type="Proteomes" id="UP000185151"/>
    </source>
</evidence>
<dbReference type="Proteomes" id="UP000185151">
    <property type="component" value="Unassembled WGS sequence"/>
</dbReference>
<dbReference type="AlphaFoldDB" id="A0A1N6LGR1"/>
<name>A0A1N6LGR1_9BURK</name>
<proteinExistence type="predicted"/>
<evidence type="ECO:0000313" key="1">
    <source>
        <dbReference type="EMBL" id="SIO68019.1"/>
    </source>
</evidence>
<organism evidence="1 2">
    <name type="scientific">Paraburkholderia phenazinium</name>
    <dbReference type="NCBI Taxonomy" id="60549"/>
    <lineage>
        <taxon>Bacteria</taxon>
        <taxon>Pseudomonadati</taxon>
        <taxon>Pseudomonadota</taxon>
        <taxon>Betaproteobacteria</taxon>
        <taxon>Burkholderiales</taxon>
        <taxon>Burkholderiaceae</taxon>
        <taxon>Paraburkholderia</taxon>
    </lineage>
</organism>
<protein>
    <submittedName>
        <fullName evidence="1">Uncharacterized protein</fullName>
    </submittedName>
</protein>
<reference evidence="1 2" key="1">
    <citation type="submission" date="2016-11" db="EMBL/GenBank/DDBJ databases">
        <authorList>
            <person name="Jaros S."/>
            <person name="Januszkiewicz K."/>
            <person name="Wedrychowicz H."/>
        </authorList>
    </citation>
    <scope>NUCLEOTIDE SEQUENCE [LARGE SCALE GENOMIC DNA]</scope>
    <source>
        <strain evidence="1 2">GAS95</strain>
    </source>
</reference>
<keyword evidence="2" id="KW-1185">Reference proteome</keyword>
<dbReference type="EMBL" id="FSRU01000003">
    <property type="protein sequence ID" value="SIO68019.1"/>
    <property type="molecule type" value="Genomic_DNA"/>
</dbReference>